<dbReference type="EMBL" id="BMOE01000010">
    <property type="protein sequence ID" value="GGJ82459.1"/>
    <property type="molecule type" value="Genomic_DNA"/>
</dbReference>
<evidence type="ECO:0000313" key="6">
    <source>
        <dbReference type="EMBL" id="GGJ82459.1"/>
    </source>
</evidence>
<keyword evidence="1" id="KW-0677">Repeat</keyword>
<dbReference type="InterPro" id="IPR003439">
    <property type="entry name" value="ABC_transporter-like_ATP-bd"/>
</dbReference>
<feature type="region of interest" description="Disordered" evidence="4">
    <location>
        <begin position="521"/>
        <end position="548"/>
    </location>
</feature>
<dbReference type="PANTHER" id="PTHR19211">
    <property type="entry name" value="ATP-BINDING TRANSPORT PROTEIN-RELATED"/>
    <property type="match status" value="1"/>
</dbReference>
<reference evidence="6" key="1">
    <citation type="journal article" date="2014" name="Int. J. Syst. Evol. Microbiol.">
        <title>Complete genome sequence of Corynebacterium casei LMG S-19264T (=DSM 44701T), isolated from a smear-ripened cheese.</title>
        <authorList>
            <consortium name="US DOE Joint Genome Institute (JGI-PGF)"/>
            <person name="Walter F."/>
            <person name="Albersmeier A."/>
            <person name="Kalinowski J."/>
            <person name="Ruckert C."/>
        </authorList>
    </citation>
    <scope>NUCLEOTIDE SEQUENCE</scope>
    <source>
        <strain evidence="6">JCM 14371</strain>
    </source>
</reference>
<name>A0A917PKS0_9DEIO</name>
<dbReference type="InterPro" id="IPR050611">
    <property type="entry name" value="ABCF"/>
</dbReference>
<dbReference type="SUPFAM" id="SSF52540">
    <property type="entry name" value="P-loop containing nucleoside triphosphate hydrolases"/>
    <property type="match status" value="2"/>
</dbReference>
<keyword evidence="3 6" id="KW-0067">ATP-binding</keyword>
<gene>
    <name evidence="6" type="ORF">GCM10008939_27950</name>
</gene>
<dbReference type="GO" id="GO:0016887">
    <property type="term" value="F:ATP hydrolysis activity"/>
    <property type="evidence" value="ECO:0007669"/>
    <property type="project" value="InterPro"/>
</dbReference>
<organism evidence="6 7">
    <name type="scientific">Deinococcus aquiradiocola</name>
    <dbReference type="NCBI Taxonomy" id="393059"/>
    <lineage>
        <taxon>Bacteria</taxon>
        <taxon>Thermotogati</taxon>
        <taxon>Deinococcota</taxon>
        <taxon>Deinococci</taxon>
        <taxon>Deinococcales</taxon>
        <taxon>Deinococcaceae</taxon>
        <taxon>Deinococcus</taxon>
    </lineage>
</organism>
<feature type="domain" description="ABC transporter" evidence="5">
    <location>
        <begin position="5"/>
        <end position="252"/>
    </location>
</feature>
<dbReference type="GO" id="GO:0005524">
    <property type="term" value="F:ATP binding"/>
    <property type="evidence" value="ECO:0007669"/>
    <property type="project" value="UniProtKB-KW"/>
</dbReference>
<dbReference type="Proteomes" id="UP000635726">
    <property type="component" value="Unassembled WGS sequence"/>
</dbReference>
<sequence length="699" mass="77688">MRTLLQAEDLSVLYGERVILNRLTLTFRQGERAALLGRNGAGKTTLLRVLAGERRPDDGMLWREDGLRVAVLDQQPVFGPGVTVAALMNAADPYAPLRAELDALAPQLGDPARLDAWMALQRRLEDSGGYGWPSRAARVYSVLDLARYREREAATLSGGERTRLSLALALVREPDLLLLDEPTNHLDIRMREWLEDALLNFAGGVILTSHDREFLDRVATRSVWIEHGDATEYPGGYSRARSLRELERRTQGRAHRLARREEERLSGSADRLDLWGRQSRAVRSRLARTAVVDAPPSERRLHMRLLAGQARARLLLWGERLSRTYAPGPAGGEGRTVLRGAALKIRQGDRVALMGANGTGKTTLLRLLSGEDQPDPVTPDGPPVLRVAPGVSVVTLDQTWHGLDPDEGLYVQFDERFGARAAALLGRAGFRPDDWRRPPAELSGGERARAGLALVSALRADLLLLDEPTNHLDVEALEALEEAVQAYGGAVVIVTHDRRFAREVATRLWMIEDGTLREVAGWTDRTPLDPARSLDGDPPPPPPPPTARDQLRVQEAKLAALNAQLDSLTLTGREEARARADRHAVQQDVYGLYAEVYHAPQYDWERRSGPLRVRAQRFPEGGAMFWAAHDLSCPHLAYDGQTLRWSDPPPTWFGAWMLGGALDLILLRWDRGRVQLGEHGPTLTRRAYFERLGWTGRAP</sequence>
<keyword evidence="7" id="KW-1185">Reference proteome</keyword>
<dbReference type="InterPro" id="IPR003593">
    <property type="entry name" value="AAA+_ATPase"/>
</dbReference>
<evidence type="ECO:0000256" key="2">
    <source>
        <dbReference type="ARBA" id="ARBA00022741"/>
    </source>
</evidence>
<evidence type="ECO:0000259" key="5">
    <source>
        <dbReference type="PROSITE" id="PS50893"/>
    </source>
</evidence>
<dbReference type="PROSITE" id="PS00211">
    <property type="entry name" value="ABC_TRANSPORTER_1"/>
    <property type="match status" value="2"/>
</dbReference>
<dbReference type="FunFam" id="3.40.50.300:FF:000011">
    <property type="entry name" value="Putative ABC transporter ATP-binding component"/>
    <property type="match status" value="1"/>
</dbReference>
<feature type="domain" description="ABC transporter" evidence="5">
    <location>
        <begin position="316"/>
        <end position="538"/>
    </location>
</feature>
<dbReference type="InterPro" id="IPR017871">
    <property type="entry name" value="ABC_transporter-like_CS"/>
</dbReference>
<reference evidence="6" key="2">
    <citation type="submission" date="2020-09" db="EMBL/GenBank/DDBJ databases">
        <authorList>
            <person name="Sun Q."/>
            <person name="Ohkuma M."/>
        </authorList>
    </citation>
    <scope>NUCLEOTIDE SEQUENCE</scope>
    <source>
        <strain evidence="6">JCM 14371</strain>
    </source>
</reference>
<dbReference type="Gene3D" id="3.40.50.300">
    <property type="entry name" value="P-loop containing nucleotide triphosphate hydrolases"/>
    <property type="match status" value="2"/>
</dbReference>
<protein>
    <submittedName>
        <fullName evidence="6">ABC transporter ATP-binding protein</fullName>
    </submittedName>
</protein>
<evidence type="ECO:0000256" key="4">
    <source>
        <dbReference type="SAM" id="MobiDB-lite"/>
    </source>
</evidence>
<comment type="caution">
    <text evidence="6">The sequence shown here is derived from an EMBL/GenBank/DDBJ whole genome shotgun (WGS) entry which is preliminary data.</text>
</comment>
<dbReference type="Pfam" id="PF00005">
    <property type="entry name" value="ABC_tran"/>
    <property type="match status" value="2"/>
</dbReference>
<evidence type="ECO:0000313" key="7">
    <source>
        <dbReference type="Proteomes" id="UP000635726"/>
    </source>
</evidence>
<keyword evidence="2" id="KW-0547">Nucleotide-binding</keyword>
<dbReference type="PROSITE" id="PS50893">
    <property type="entry name" value="ABC_TRANSPORTER_2"/>
    <property type="match status" value="2"/>
</dbReference>
<accession>A0A917PKS0</accession>
<proteinExistence type="predicted"/>
<evidence type="ECO:0000256" key="3">
    <source>
        <dbReference type="ARBA" id="ARBA00022840"/>
    </source>
</evidence>
<dbReference type="RefSeq" id="WP_188963906.1">
    <property type="nucleotide sequence ID" value="NZ_BMOE01000010.1"/>
</dbReference>
<dbReference type="CDD" id="cd03221">
    <property type="entry name" value="ABCF_EF-3"/>
    <property type="match status" value="2"/>
</dbReference>
<evidence type="ECO:0000256" key="1">
    <source>
        <dbReference type="ARBA" id="ARBA00022737"/>
    </source>
</evidence>
<dbReference type="AlphaFoldDB" id="A0A917PKS0"/>
<dbReference type="PANTHER" id="PTHR19211:SF14">
    <property type="entry name" value="ATP-BINDING CASSETTE SUB-FAMILY F MEMBER 1"/>
    <property type="match status" value="1"/>
</dbReference>
<feature type="compositionally biased region" description="Pro residues" evidence="4">
    <location>
        <begin position="537"/>
        <end position="546"/>
    </location>
</feature>
<dbReference type="SMART" id="SM00382">
    <property type="entry name" value="AAA"/>
    <property type="match status" value="2"/>
</dbReference>
<dbReference type="InterPro" id="IPR027417">
    <property type="entry name" value="P-loop_NTPase"/>
</dbReference>